<keyword evidence="9" id="KW-1133">Transmembrane helix</keyword>
<dbReference type="PANTHER" id="PTHR45627">
    <property type="entry name" value="ADENYLATE CYCLASE TYPE 1"/>
    <property type="match status" value="1"/>
</dbReference>
<dbReference type="PROSITE" id="PS50125">
    <property type="entry name" value="GUANYLATE_CYCLASE_2"/>
    <property type="match status" value="1"/>
</dbReference>
<name>A0A484AR68_DRONA</name>
<dbReference type="GO" id="GO:0009190">
    <property type="term" value="P:cyclic nucleotide biosynthetic process"/>
    <property type="evidence" value="ECO:0007669"/>
    <property type="project" value="InterPro"/>
</dbReference>
<evidence type="ECO:0000256" key="11">
    <source>
        <dbReference type="ARBA" id="ARBA00023239"/>
    </source>
</evidence>
<dbReference type="OrthoDB" id="10006362at2759"/>
<proteinExistence type="predicted"/>
<evidence type="ECO:0000256" key="9">
    <source>
        <dbReference type="ARBA" id="ARBA00022989"/>
    </source>
</evidence>
<dbReference type="Proteomes" id="UP000295192">
    <property type="component" value="Unassembled WGS sequence"/>
</dbReference>
<evidence type="ECO:0000313" key="15">
    <source>
        <dbReference type="Proteomes" id="UP000295192"/>
    </source>
</evidence>
<dbReference type="InterPro" id="IPR029787">
    <property type="entry name" value="Nucleotide_cyclase"/>
</dbReference>
<evidence type="ECO:0000256" key="6">
    <source>
        <dbReference type="ARBA" id="ARBA00022741"/>
    </source>
</evidence>
<evidence type="ECO:0000256" key="10">
    <source>
        <dbReference type="ARBA" id="ARBA00023136"/>
    </source>
</evidence>
<dbReference type="GO" id="GO:0004016">
    <property type="term" value="F:adenylate cyclase activity"/>
    <property type="evidence" value="ECO:0007669"/>
    <property type="project" value="UniProtKB-EC"/>
</dbReference>
<dbReference type="PANTHER" id="PTHR45627:SF23">
    <property type="entry name" value="AT30656P-RELATED"/>
    <property type="match status" value="1"/>
</dbReference>
<evidence type="ECO:0000256" key="2">
    <source>
        <dbReference type="ARBA" id="ARBA00004141"/>
    </source>
</evidence>
<feature type="compositionally biased region" description="Low complexity" evidence="12">
    <location>
        <begin position="288"/>
        <end position="307"/>
    </location>
</feature>
<accession>A0A484AR68</accession>
<dbReference type="EMBL" id="LSRL02001443">
    <property type="protein sequence ID" value="TDG39039.1"/>
    <property type="molecule type" value="Genomic_DNA"/>
</dbReference>
<evidence type="ECO:0000256" key="12">
    <source>
        <dbReference type="SAM" id="MobiDB-lite"/>
    </source>
</evidence>
<dbReference type="InterPro" id="IPR001054">
    <property type="entry name" value="A/G_cyclase"/>
</dbReference>
<dbReference type="GO" id="GO:0046872">
    <property type="term" value="F:metal ion binding"/>
    <property type="evidence" value="ECO:0007669"/>
    <property type="project" value="UniProtKB-KW"/>
</dbReference>
<reference evidence="14 15" key="1">
    <citation type="journal article" date="2019" name="J. Hered.">
        <title>An Improved Genome Assembly for Drosophila navojoa, the Basal Species in the mojavensis Cluster.</title>
        <authorList>
            <person name="Vanderlinde T."/>
            <person name="Dupim E.G."/>
            <person name="Nazario-Yepiz N.O."/>
            <person name="Carvalho A.B."/>
        </authorList>
    </citation>
    <scope>NUCLEOTIDE SEQUENCE [LARGE SCALE GENOMIC DNA]</scope>
    <source>
        <strain evidence="14">Navoj_Jal97</strain>
        <tissue evidence="14">Whole organism</tissue>
    </source>
</reference>
<keyword evidence="11" id="KW-0456">Lyase</keyword>
<evidence type="ECO:0000256" key="5">
    <source>
        <dbReference type="ARBA" id="ARBA00022723"/>
    </source>
</evidence>
<keyword evidence="4" id="KW-0812">Transmembrane</keyword>
<dbReference type="GO" id="GO:0007189">
    <property type="term" value="P:adenylate cyclase-activating G protein-coupled receptor signaling pathway"/>
    <property type="evidence" value="ECO:0007669"/>
    <property type="project" value="TreeGrafter"/>
</dbReference>
<dbReference type="CDD" id="cd07302">
    <property type="entry name" value="CHD"/>
    <property type="match status" value="1"/>
</dbReference>
<evidence type="ECO:0000256" key="4">
    <source>
        <dbReference type="ARBA" id="ARBA00022692"/>
    </source>
</evidence>
<dbReference type="GO" id="GO:0005886">
    <property type="term" value="C:plasma membrane"/>
    <property type="evidence" value="ECO:0007669"/>
    <property type="project" value="TreeGrafter"/>
</dbReference>
<keyword evidence="10" id="KW-0472">Membrane</keyword>
<feature type="domain" description="Guanylate cyclase" evidence="13">
    <location>
        <begin position="58"/>
        <end position="230"/>
    </location>
</feature>
<dbReference type="EC" id="4.6.1.1" evidence="3"/>
<evidence type="ECO:0000256" key="7">
    <source>
        <dbReference type="ARBA" id="ARBA00022840"/>
    </source>
</evidence>
<dbReference type="Pfam" id="PF00211">
    <property type="entry name" value="Guanylate_cyc"/>
    <property type="match status" value="1"/>
</dbReference>
<keyword evidence="7" id="KW-0067">ATP-binding</keyword>
<keyword evidence="6" id="KW-0547">Nucleotide-binding</keyword>
<keyword evidence="8" id="KW-0460">Magnesium</keyword>
<dbReference type="GO" id="GO:0035556">
    <property type="term" value="P:intracellular signal transduction"/>
    <property type="evidence" value="ECO:0007669"/>
    <property type="project" value="InterPro"/>
</dbReference>
<comment type="caution">
    <text evidence="14">The sequence shown here is derived from an EMBL/GenBank/DDBJ whole genome shotgun (WGS) entry which is preliminary data.</text>
</comment>
<protein>
    <recommendedName>
        <fullName evidence="3">adenylate cyclase</fullName>
        <ecNumber evidence="3">4.6.1.1</ecNumber>
    </recommendedName>
</protein>
<keyword evidence="15" id="KW-1185">Reference proteome</keyword>
<evidence type="ECO:0000256" key="3">
    <source>
        <dbReference type="ARBA" id="ARBA00012201"/>
    </source>
</evidence>
<keyword evidence="5" id="KW-0479">Metal-binding</keyword>
<dbReference type="Gene3D" id="3.30.70.1230">
    <property type="entry name" value="Nucleotide cyclase"/>
    <property type="match status" value="1"/>
</dbReference>
<organism evidence="14 15">
    <name type="scientific">Drosophila navojoa</name>
    <name type="common">Fruit fly</name>
    <dbReference type="NCBI Taxonomy" id="7232"/>
    <lineage>
        <taxon>Eukaryota</taxon>
        <taxon>Metazoa</taxon>
        <taxon>Ecdysozoa</taxon>
        <taxon>Arthropoda</taxon>
        <taxon>Hexapoda</taxon>
        <taxon>Insecta</taxon>
        <taxon>Pterygota</taxon>
        <taxon>Neoptera</taxon>
        <taxon>Endopterygota</taxon>
        <taxon>Diptera</taxon>
        <taxon>Brachycera</taxon>
        <taxon>Muscomorpha</taxon>
        <taxon>Ephydroidea</taxon>
        <taxon>Drosophilidae</taxon>
        <taxon>Drosophila</taxon>
    </lineage>
</organism>
<comment type="subcellular location">
    <subcellularLocation>
        <location evidence="2">Membrane</location>
        <topology evidence="2">Multi-pass membrane protein</topology>
    </subcellularLocation>
</comment>
<dbReference type="GO" id="GO:0005524">
    <property type="term" value="F:ATP binding"/>
    <property type="evidence" value="ECO:0007669"/>
    <property type="project" value="UniProtKB-KW"/>
</dbReference>
<dbReference type="STRING" id="7232.A0A484AR68"/>
<sequence length="328" mass="37605">MLNDCDRDEFQLLHIDSILYKYEPDFMMCFAPWTLTFNVYLTSLAKHELYYESYDMVAVMFASLKNFELTLPNLRVLNEIISEFDQILSYYRDKYRVEKIKIVGSTYMAACGLDVQIGLNIKNETRSHDSLIQEVQRARFKLAAFQKKHYSLTDEKEEVVFVLTTFALDLMRTLWVCNNDYRNIPIDRDVFNADMSIGISSGEVMAGVVGASQVQYDIWGHAANMASRMDSTGVAGKIHVTQNTALILRKYGIECKYRVAIAHYRLHALVVGAKMDAMMEDELQAFARRSSLQRSPQQQQKELPQPSTSNQFPIVECQAPKPLKEALA</sequence>
<dbReference type="AlphaFoldDB" id="A0A484AR68"/>
<dbReference type="SUPFAM" id="SSF55073">
    <property type="entry name" value="Nucleotide cyclase"/>
    <property type="match status" value="1"/>
</dbReference>
<feature type="region of interest" description="Disordered" evidence="12">
    <location>
        <begin position="288"/>
        <end position="328"/>
    </location>
</feature>
<gene>
    <name evidence="14" type="ORF">AWZ03_014539</name>
</gene>
<comment type="catalytic activity">
    <reaction evidence="1">
        <text>ATP = 3',5'-cyclic AMP + diphosphate</text>
        <dbReference type="Rhea" id="RHEA:15389"/>
        <dbReference type="ChEBI" id="CHEBI:30616"/>
        <dbReference type="ChEBI" id="CHEBI:33019"/>
        <dbReference type="ChEBI" id="CHEBI:58165"/>
        <dbReference type="EC" id="4.6.1.1"/>
    </reaction>
</comment>
<evidence type="ECO:0000313" key="14">
    <source>
        <dbReference type="EMBL" id="TDG39039.1"/>
    </source>
</evidence>
<dbReference type="SMART" id="SM00044">
    <property type="entry name" value="CYCc"/>
    <property type="match status" value="1"/>
</dbReference>
<evidence type="ECO:0000256" key="8">
    <source>
        <dbReference type="ARBA" id="ARBA00022842"/>
    </source>
</evidence>
<evidence type="ECO:0000256" key="1">
    <source>
        <dbReference type="ARBA" id="ARBA00001593"/>
    </source>
</evidence>
<evidence type="ECO:0000259" key="13">
    <source>
        <dbReference type="PROSITE" id="PS50125"/>
    </source>
</evidence>